<proteinExistence type="predicted"/>
<protein>
    <submittedName>
        <fullName evidence="1">Uncharacterized protein</fullName>
    </submittedName>
</protein>
<comment type="caution">
    <text evidence="1">The sequence shown here is derived from an EMBL/GenBank/DDBJ whole genome shotgun (WGS) entry which is preliminary data.</text>
</comment>
<reference evidence="1" key="2">
    <citation type="submission" date="2015-03" db="EMBL/GenBank/DDBJ databases">
        <title>Genome sequence of Pseudoalteromonas citrea.</title>
        <authorList>
            <person name="Xie B.-B."/>
            <person name="Rong J.-C."/>
            <person name="Qin Q.-L."/>
            <person name="Zhang Y.-Z."/>
        </authorList>
    </citation>
    <scope>NUCLEOTIDE SEQUENCE</scope>
    <source>
        <strain evidence="1">DSM 8771</strain>
    </source>
</reference>
<accession>A0AAD4ALW7</accession>
<dbReference type="RefSeq" id="WP_010365795.1">
    <property type="nucleotide sequence ID" value="NZ_AHBZ03000014.1"/>
</dbReference>
<dbReference type="Proteomes" id="UP000016487">
    <property type="component" value="Unassembled WGS sequence"/>
</dbReference>
<sequence length="66" mass="6983">MKIKLQKKNIKKLSSNVTSLKNNQTPQIAGGQGPTQGTCFSAGCDTAVYLGCKTGKACYSGIREIC</sequence>
<gene>
    <name evidence="1" type="ORF">PCIT_a1008</name>
</gene>
<dbReference type="EMBL" id="AHBZ03000014">
    <property type="protein sequence ID" value="KAF7774545.1"/>
    <property type="molecule type" value="Genomic_DNA"/>
</dbReference>
<evidence type="ECO:0000313" key="1">
    <source>
        <dbReference type="EMBL" id="KAF7774545.1"/>
    </source>
</evidence>
<evidence type="ECO:0000313" key="2">
    <source>
        <dbReference type="Proteomes" id="UP000016487"/>
    </source>
</evidence>
<dbReference type="AlphaFoldDB" id="A0AAD4ALW7"/>
<organism evidence="1 2">
    <name type="scientific">Pseudoalteromonas citrea</name>
    <dbReference type="NCBI Taxonomy" id="43655"/>
    <lineage>
        <taxon>Bacteria</taxon>
        <taxon>Pseudomonadati</taxon>
        <taxon>Pseudomonadota</taxon>
        <taxon>Gammaproteobacteria</taxon>
        <taxon>Alteromonadales</taxon>
        <taxon>Pseudoalteromonadaceae</taxon>
        <taxon>Pseudoalteromonas</taxon>
    </lineage>
</organism>
<name>A0AAD4ALW7_9GAMM</name>
<reference evidence="1" key="1">
    <citation type="journal article" date="2012" name="J. Bacteriol.">
        <title>Genome sequences of type strains of seven species of the marine bacterium Pseudoalteromonas.</title>
        <authorList>
            <person name="Xie B.B."/>
            <person name="Shu Y.L."/>
            <person name="Qin Q.L."/>
            <person name="Rong J.C."/>
            <person name="Zhang X.Y."/>
            <person name="Chen X.L."/>
            <person name="Shi M."/>
            <person name="He H.L."/>
            <person name="Zhou B.C."/>
            <person name="Zhang Y.Z."/>
        </authorList>
    </citation>
    <scope>NUCLEOTIDE SEQUENCE</scope>
    <source>
        <strain evidence="1">DSM 8771</strain>
    </source>
</reference>